<keyword evidence="2" id="KW-0732">Signal</keyword>
<evidence type="ECO:0000256" key="2">
    <source>
        <dbReference type="SAM" id="SignalP"/>
    </source>
</evidence>
<name>A0A420ZCM3_UNCK3</name>
<sequence length="389" mass="43039">MRMRFKLWLILAMSVITATVLMLPASADLLADKNEELINIRRQIDQQQALLNSARQRTASLQNQIDMLDKQITVAELQLQALDIQINQTNAGISQTNRELVEGEISIFEKKQILRQAIKESYMRRQTSIFEVLLNSSDLSEVISQLEYMSAVEARITNSLVALKELHETLKIKKGELEEADRELRQLIAAKELEQGSLQIQIDSKAALLSDAQLSEAEYQRRLAASVAEQQKLQNEIAQLARNSRRGELNVGDYTLFWPVPSRQISAGFHDPSYTARFGMVHNAIDIPTPQGTPIKAPASAFVSKVKFDGTTAYSYIVLDHGNGMVTVYGHVSSVQVTPGQFVPSGGVIGLTGGTPGSIGAGWLTTGPHLHFEVWLNGQARNPLSYLTS</sequence>
<comment type="caution">
    <text evidence="4">The sequence shown here is derived from an EMBL/GenBank/DDBJ whole genome shotgun (WGS) entry which is preliminary data.</text>
</comment>
<reference evidence="4 5" key="1">
    <citation type="submission" date="2018-06" db="EMBL/GenBank/DDBJ databases">
        <title>Extensive metabolic versatility and redundancy in microbially diverse, dynamic hydrothermal sediments.</title>
        <authorList>
            <person name="Dombrowski N."/>
            <person name="Teske A."/>
            <person name="Baker B.J."/>
        </authorList>
    </citation>
    <scope>NUCLEOTIDE SEQUENCE [LARGE SCALE GENOMIC DNA]</scope>
    <source>
        <strain evidence="4">B79_G16</strain>
    </source>
</reference>
<evidence type="ECO:0000313" key="4">
    <source>
        <dbReference type="EMBL" id="RLC37055.1"/>
    </source>
</evidence>
<dbReference type="Proteomes" id="UP000281261">
    <property type="component" value="Unassembled WGS sequence"/>
</dbReference>
<feature type="chain" id="PRO_5019161799" description="M23ase beta-sheet core domain-containing protein" evidence="2">
    <location>
        <begin position="28"/>
        <end position="389"/>
    </location>
</feature>
<dbReference type="InterPro" id="IPR011055">
    <property type="entry name" value="Dup_hybrid_motif"/>
</dbReference>
<dbReference type="AlphaFoldDB" id="A0A420ZCM3"/>
<dbReference type="CDD" id="cd12797">
    <property type="entry name" value="M23_peptidase"/>
    <property type="match status" value="1"/>
</dbReference>
<protein>
    <recommendedName>
        <fullName evidence="3">M23ase beta-sheet core domain-containing protein</fullName>
    </recommendedName>
</protein>
<evidence type="ECO:0000313" key="5">
    <source>
        <dbReference type="Proteomes" id="UP000281261"/>
    </source>
</evidence>
<proteinExistence type="predicted"/>
<feature type="domain" description="M23ase beta-sheet core" evidence="3">
    <location>
        <begin position="281"/>
        <end position="383"/>
    </location>
</feature>
<dbReference type="Gene3D" id="6.10.250.3150">
    <property type="match status" value="1"/>
</dbReference>
<dbReference type="GO" id="GO:0004222">
    <property type="term" value="F:metalloendopeptidase activity"/>
    <property type="evidence" value="ECO:0007669"/>
    <property type="project" value="TreeGrafter"/>
</dbReference>
<dbReference type="SUPFAM" id="SSF51261">
    <property type="entry name" value="Duplicated hybrid motif"/>
    <property type="match status" value="1"/>
</dbReference>
<evidence type="ECO:0000256" key="1">
    <source>
        <dbReference type="SAM" id="Coils"/>
    </source>
</evidence>
<feature type="coiled-coil region" evidence="1">
    <location>
        <begin position="30"/>
        <end position="85"/>
    </location>
</feature>
<organism evidence="4 5">
    <name type="scientific">candidate division Kazan bacterium</name>
    <dbReference type="NCBI Taxonomy" id="2202143"/>
    <lineage>
        <taxon>Bacteria</taxon>
        <taxon>Bacteria division Kazan-3B-28</taxon>
    </lineage>
</organism>
<dbReference type="Gene3D" id="2.70.70.10">
    <property type="entry name" value="Glucose Permease (Domain IIA)"/>
    <property type="match status" value="1"/>
</dbReference>
<dbReference type="EMBL" id="QMNG01000014">
    <property type="protein sequence ID" value="RLC37055.1"/>
    <property type="molecule type" value="Genomic_DNA"/>
</dbReference>
<dbReference type="InterPro" id="IPR016047">
    <property type="entry name" value="M23ase_b-sheet_dom"/>
</dbReference>
<dbReference type="Pfam" id="PF01551">
    <property type="entry name" value="Peptidase_M23"/>
    <property type="match status" value="1"/>
</dbReference>
<evidence type="ECO:0000259" key="3">
    <source>
        <dbReference type="Pfam" id="PF01551"/>
    </source>
</evidence>
<dbReference type="InterPro" id="IPR050570">
    <property type="entry name" value="Cell_wall_metabolism_enzyme"/>
</dbReference>
<dbReference type="PANTHER" id="PTHR21666:SF270">
    <property type="entry name" value="MUREIN HYDROLASE ACTIVATOR ENVC"/>
    <property type="match status" value="1"/>
</dbReference>
<accession>A0A420ZCM3</accession>
<keyword evidence="1" id="KW-0175">Coiled coil</keyword>
<feature type="signal peptide" evidence="2">
    <location>
        <begin position="1"/>
        <end position="27"/>
    </location>
</feature>
<dbReference type="PANTHER" id="PTHR21666">
    <property type="entry name" value="PEPTIDASE-RELATED"/>
    <property type="match status" value="1"/>
</dbReference>
<gene>
    <name evidence="4" type="ORF">DRH29_03180</name>
</gene>
<feature type="coiled-coil region" evidence="1">
    <location>
        <begin position="160"/>
        <end position="250"/>
    </location>
</feature>